<protein>
    <submittedName>
        <fullName evidence="1">Uncharacterized protein</fullName>
    </submittedName>
</protein>
<dbReference type="EMBL" id="CAJNRD030001124">
    <property type="protein sequence ID" value="CAG5107513.1"/>
    <property type="molecule type" value="Genomic_DNA"/>
</dbReference>
<name>A0A8J2MTN1_COTCN</name>
<reference evidence="1" key="1">
    <citation type="submission" date="2021-04" db="EMBL/GenBank/DDBJ databases">
        <authorList>
            <person name="Chebbi M.A.C M."/>
        </authorList>
    </citation>
    <scope>NUCLEOTIDE SEQUENCE</scope>
</reference>
<sequence>MPPTIPPDSAMCSLCPRPKKPQKKLVRFDSVVDTFSISDSSGPRRSKQFNKLFNKLKRFDY</sequence>
<accession>A0A8J2MTN1</accession>
<gene>
    <name evidence="1" type="ORF">HICCMSTLAB_LOCUS12781</name>
</gene>
<organism evidence="1 2">
    <name type="scientific">Cotesia congregata</name>
    <name type="common">Parasitoid wasp</name>
    <name type="synonym">Apanteles congregatus</name>
    <dbReference type="NCBI Taxonomy" id="51543"/>
    <lineage>
        <taxon>Eukaryota</taxon>
        <taxon>Metazoa</taxon>
        <taxon>Ecdysozoa</taxon>
        <taxon>Arthropoda</taxon>
        <taxon>Hexapoda</taxon>
        <taxon>Insecta</taxon>
        <taxon>Pterygota</taxon>
        <taxon>Neoptera</taxon>
        <taxon>Endopterygota</taxon>
        <taxon>Hymenoptera</taxon>
        <taxon>Apocrita</taxon>
        <taxon>Ichneumonoidea</taxon>
        <taxon>Braconidae</taxon>
        <taxon>Microgastrinae</taxon>
        <taxon>Cotesia</taxon>
    </lineage>
</organism>
<evidence type="ECO:0000313" key="2">
    <source>
        <dbReference type="Proteomes" id="UP000786811"/>
    </source>
</evidence>
<dbReference type="Proteomes" id="UP000786811">
    <property type="component" value="Unassembled WGS sequence"/>
</dbReference>
<evidence type="ECO:0000313" key="1">
    <source>
        <dbReference type="EMBL" id="CAG5107513.1"/>
    </source>
</evidence>
<dbReference type="AlphaFoldDB" id="A0A8J2MTN1"/>
<keyword evidence="2" id="KW-1185">Reference proteome</keyword>
<proteinExistence type="predicted"/>
<dbReference type="OrthoDB" id="7695252at2759"/>
<comment type="caution">
    <text evidence="1">The sequence shown here is derived from an EMBL/GenBank/DDBJ whole genome shotgun (WGS) entry which is preliminary data.</text>
</comment>